<dbReference type="GO" id="GO:0005829">
    <property type="term" value="C:cytosol"/>
    <property type="evidence" value="ECO:0007669"/>
    <property type="project" value="TreeGrafter"/>
</dbReference>
<dbReference type="PANTHER" id="PTHR43393:SF3">
    <property type="entry name" value="LYSINE DECARBOXYLASE-LIKE PROTEIN"/>
    <property type="match status" value="1"/>
</dbReference>
<name>A0A6N3BZZ2_9FIRM</name>
<dbReference type="Pfam" id="PF18306">
    <property type="entry name" value="LDcluster4"/>
    <property type="match status" value="1"/>
</dbReference>
<dbReference type="PANTHER" id="PTHR43393">
    <property type="entry name" value="CYTOKININ RIBOSIDE 5'-MONOPHOSPHATE PHOSPHORIBOHYDROLASE"/>
    <property type="match status" value="1"/>
</dbReference>
<dbReference type="AlphaFoldDB" id="A0A6N3BZZ2"/>
<proteinExistence type="predicted"/>
<dbReference type="Gene3D" id="3.40.50.450">
    <property type="match status" value="1"/>
</dbReference>
<accession>A0A6N3BZZ2</accession>
<dbReference type="SUPFAM" id="SSF102405">
    <property type="entry name" value="MCP/YpsA-like"/>
    <property type="match status" value="1"/>
</dbReference>
<sequence length="184" mass="20216">MIINFLIIIQERMKIMIAGAWDETNENLLSSAFQIAKVAAEKKHIIITGGGTGIPNSATHGALAVNGISIAYSNEGHCEGGHEPATFRVATEMGWDGRSVLAVKSSDLLIVIGGCNGTLNEITLAYLNNIPIWVLEDSSEMICRLKNFLYEGKYIDKRKNVEIEFFNSAQSMIEKLNSKNILQN</sequence>
<dbReference type="InterPro" id="IPR041164">
    <property type="entry name" value="LDcluster4"/>
</dbReference>
<organism evidence="1">
    <name type="scientific">Roseburia intestinalis</name>
    <dbReference type="NCBI Taxonomy" id="166486"/>
    <lineage>
        <taxon>Bacteria</taxon>
        <taxon>Bacillati</taxon>
        <taxon>Bacillota</taxon>
        <taxon>Clostridia</taxon>
        <taxon>Lachnospirales</taxon>
        <taxon>Lachnospiraceae</taxon>
        <taxon>Roseburia</taxon>
    </lineage>
</organism>
<evidence type="ECO:0000313" key="1">
    <source>
        <dbReference type="EMBL" id="VYU09485.1"/>
    </source>
</evidence>
<dbReference type="InterPro" id="IPR052341">
    <property type="entry name" value="LOG_family_nucleotidases"/>
</dbReference>
<dbReference type="EMBL" id="CACRUM010000044">
    <property type="protein sequence ID" value="VYU09485.1"/>
    <property type="molecule type" value="Genomic_DNA"/>
</dbReference>
<gene>
    <name evidence="1" type="ORF">RILFYP67_01051</name>
</gene>
<protein>
    <recommendedName>
        <fullName evidence="2">TIGR00725 family protein</fullName>
    </recommendedName>
</protein>
<evidence type="ECO:0008006" key="2">
    <source>
        <dbReference type="Google" id="ProtNLM"/>
    </source>
</evidence>
<reference evidence="1" key="1">
    <citation type="submission" date="2019-11" db="EMBL/GenBank/DDBJ databases">
        <authorList>
            <person name="Feng L."/>
        </authorList>
    </citation>
    <scope>NUCLEOTIDE SEQUENCE</scope>
    <source>
        <strain evidence="1">RintestinalisLFYP67</strain>
    </source>
</reference>